<dbReference type="InterPro" id="IPR051732">
    <property type="entry name" value="USF"/>
</dbReference>
<feature type="region of interest" description="Disordered" evidence="6">
    <location>
        <begin position="19"/>
        <end position="54"/>
    </location>
</feature>
<keyword evidence="5" id="KW-0175">Coiled coil</keyword>
<feature type="coiled-coil region" evidence="5">
    <location>
        <begin position="400"/>
        <end position="427"/>
    </location>
</feature>
<feature type="region of interest" description="Disordered" evidence="6">
    <location>
        <begin position="161"/>
        <end position="231"/>
    </location>
</feature>
<evidence type="ECO:0000259" key="7">
    <source>
        <dbReference type="PROSITE" id="PS50888"/>
    </source>
</evidence>
<evidence type="ECO:0000313" key="8">
    <source>
        <dbReference type="EMBL" id="KAG0141235.1"/>
    </source>
</evidence>
<dbReference type="GO" id="GO:0005634">
    <property type="term" value="C:nucleus"/>
    <property type="evidence" value="ECO:0007669"/>
    <property type="project" value="UniProtKB-SubCell"/>
</dbReference>
<feature type="compositionally biased region" description="Polar residues" evidence="6">
    <location>
        <begin position="196"/>
        <end position="205"/>
    </location>
</feature>
<reference evidence="8" key="1">
    <citation type="submission" date="2013-11" db="EMBL/GenBank/DDBJ databases">
        <title>Genome sequence of the fusiform rust pathogen reveals effectors for host alternation and coevolution with pine.</title>
        <authorList>
            <consortium name="DOE Joint Genome Institute"/>
            <person name="Smith K."/>
            <person name="Pendleton A."/>
            <person name="Kubisiak T."/>
            <person name="Anderson C."/>
            <person name="Salamov A."/>
            <person name="Aerts A."/>
            <person name="Riley R."/>
            <person name="Clum A."/>
            <person name="Lindquist E."/>
            <person name="Ence D."/>
            <person name="Campbell M."/>
            <person name="Kronenberg Z."/>
            <person name="Feau N."/>
            <person name="Dhillon B."/>
            <person name="Hamelin R."/>
            <person name="Burleigh J."/>
            <person name="Smith J."/>
            <person name="Yandell M."/>
            <person name="Nelson C."/>
            <person name="Grigoriev I."/>
            <person name="Davis J."/>
        </authorList>
    </citation>
    <scope>NUCLEOTIDE SEQUENCE</scope>
    <source>
        <strain evidence="8">G11</strain>
    </source>
</reference>
<evidence type="ECO:0000256" key="5">
    <source>
        <dbReference type="SAM" id="Coils"/>
    </source>
</evidence>
<feature type="compositionally biased region" description="Low complexity" evidence="6">
    <location>
        <begin position="270"/>
        <end position="287"/>
    </location>
</feature>
<feature type="region of interest" description="Disordered" evidence="6">
    <location>
        <begin position="248"/>
        <end position="338"/>
    </location>
</feature>
<sequence length="486" mass="54371">MFDSSSHPIRRLEGFHVPQNTSASNHHHISNQNQNHPSSLSISPHMLHSPFSQLDSQTGIGSSLFTDAELLESLIGSTTNSNDYSIPDYNNNHSNSNHSSSTTYQQLPLRNLPRHLDLTHSPSPSSPLEIYSPTGSSSGGPNSNQDFLVESNYGTFIHDEINRIGRPPSSINIKSPTPRSKSARRPSSSTIRHSLLSRNGLNHQLNGHHETDSKPMAASVPTYLSSPNSLPDWKQQPKVSFQLDHHHQSFAGSCSPSESILSSVTQPVSNNNNNNNTNNNNNNNNNNSSMKEEVSSLIGSPVFGNRSIDNNNPVTDETNAVLSEKRRRRRESHNAVERRRRENINERIQELCKLLPTIMLDEVIGGLEEEGGGTNEGNLSNNNNNKHNKGFILAKSVDYIKHLKEIVEHQSQENQELKQTIKLLKTQQTQTTTHEQTFMDTFNPNQKIDETSFLNDQLNLWSVNNHHHHRNNLGESSSMSVDHHPQ</sequence>
<evidence type="ECO:0000256" key="4">
    <source>
        <dbReference type="ARBA" id="ARBA00023242"/>
    </source>
</evidence>
<gene>
    <name evidence="8" type="ORF">CROQUDRAFT_99011</name>
</gene>
<protein>
    <recommendedName>
        <fullName evidence="7">BHLH domain-containing protein</fullName>
    </recommendedName>
</protein>
<feature type="region of interest" description="Disordered" evidence="6">
    <location>
        <begin position="114"/>
        <end position="148"/>
    </location>
</feature>
<dbReference type="AlphaFoldDB" id="A0A9P6T753"/>
<keyword evidence="4" id="KW-0539">Nucleus</keyword>
<feature type="compositionally biased region" description="Low complexity" evidence="6">
    <location>
        <begin position="174"/>
        <end position="190"/>
    </location>
</feature>
<evidence type="ECO:0000256" key="2">
    <source>
        <dbReference type="ARBA" id="ARBA00023015"/>
    </source>
</evidence>
<dbReference type="PANTHER" id="PTHR46117:SF3">
    <property type="entry name" value="FI24210P1"/>
    <property type="match status" value="1"/>
</dbReference>
<dbReference type="Proteomes" id="UP000886653">
    <property type="component" value="Unassembled WGS sequence"/>
</dbReference>
<keyword evidence="3" id="KW-0804">Transcription</keyword>
<comment type="caution">
    <text evidence="8">The sequence shown here is derived from an EMBL/GenBank/DDBJ whole genome shotgun (WGS) entry which is preliminary data.</text>
</comment>
<dbReference type="GO" id="GO:0000978">
    <property type="term" value="F:RNA polymerase II cis-regulatory region sequence-specific DNA binding"/>
    <property type="evidence" value="ECO:0007669"/>
    <property type="project" value="TreeGrafter"/>
</dbReference>
<dbReference type="SUPFAM" id="SSF47459">
    <property type="entry name" value="HLH, helix-loop-helix DNA-binding domain"/>
    <property type="match status" value="1"/>
</dbReference>
<dbReference type="PANTHER" id="PTHR46117">
    <property type="entry name" value="FI24210P1"/>
    <property type="match status" value="1"/>
</dbReference>
<dbReference type="EMBL" id="MU167395">
    <property type="protein sequence ID" value="KAG0141235.1"/>
    <property type="molecule type" value="Genomic_DNA"/>
</dbReference>
<evidence type="ECO:0000256" key="3">
    <source>
        <dbReference type="ARBA" id="ARBA00023163"/>
    </source>
</evidence>
<feature type="compositionally biased region" description="Polar residues" evidence="6">
    <location>
        <begin position="307"/>
        <end position="321"/>
    </location>
</feature>
<dbReference type="InterPro" id="IPR011598">
    <property type="entry name" value="bHLH_dom"/>
</dbReference>
<dbReference type="Gene3D" id="4.10.280.10">
    <property type="entry name" value="Helix-loop-helix DNA-binding domain"/>
    <property type="match status" value="1"/>
</dbReference>
<dbReference type="PROSITE" id="PS50888">
    <property type="entry name" value="BHLH"/>
    <property type="match status" value="1"/>
</dbReference>
<evidence type="ECO:0000256" key="1">
    <source>
        <dbReference type="ARBA" id="ARBA00004123"/>
    </source>
</evidence>
<dbReference type="Pfam" id="PF00010">
    <property type="entry name" value="HLH"/>
    <property type="match status" value="1"/>
</dbReference>
<dbReference type="OrthoDB" id="690068at2759"/>
<proteinExistence type="predicted"/>
<dbReference type="GO" id="GO:0000981">
    <property type="term" value="F:DNA-binding transcription factor activity, RNA polymerase II-specific"/>
    <property type="evidence" value="ECO:0007669"/>
    <property type="project" value="TreeGrafter"/>
</dbReference>
<accession>A0A9P6T753</accession>
<feature type="compositionally biased region" description="Polar residues" evidence="6">
    <location>
        <begin position="250"/>
        <end position="269"/>
    </location>
</feature>
<evidence type="ECO:0000313" key="9">
    <source>
        <dbReference type="Proteomes" id="UP000886653"/>
    </source>
</evidence>
<comment type="subcellular location">
    <subcellularLocation>
        <location evidence="1">Nucleus</location>
    </subcellularLocation>
</comment>
<dbReference type="SMART" id="SM00353">
    <property type="entry name" value="HLH"/>
    <property type="match status" value="1"/>
</dbReference>
<dbReference type="GO" id="GO:0046983">
    <property type="term" value="F:protein dimerization activity"/>
    <property type="evidence" value="ECO:0007669"/>
    <property type="project" value="InterPro"/>
</dbReference>
<evidence type="ECO:0000256" key="6">
    <source>
        <dbReference type="SAM" id="MobiDB-lite"/>
    </source>
</evidence>
<dbReference type="InterPro" id="IPR036638">
    <property type="entry name" value="HLH_DNA-bd_sf"/>
</dbReference>
<name>A0A9P6T753_9BASI</name>
<keyword evidence="2" id="KW-0805">Transcription regulation</keyword>
<feature type="compositionally biased region" description="Low complexity" evidence="6">
    <location>
        <begin position="132"/>
        <end position="144"/>
    </location>
</feature>
<organism evidence="8 9">
    <name type="scientific">Cronartium quercuum f. sp. fusiforme G11</name>
    <dbReference type="NCBI Taxonomy" id="708437"/>
    <lineage>
        <taxon>Eukaryota</taxon>
        <taxon>Fungi</taxon>
        <taxon>Dikarya</taxon>
        <taxon>Basidiomycota</taxon>
        <taxon>Pucciniomycotina</taxon>
        <taxon>Pucciniomycetes</taxon>
        <taxon>Pucciniales</taxon>
        <taxon>Coleosporiaceae</taxon>
        <taxon>Cronartium</taxon>
    </lineage>
</organism>
<keyword evidence="9" id="KW-1185">Reference proteome</keyword>
<feature type="compositionally biased region" description="Low complexity" evidence="6">
    <location>
        <begin position="30"/>
        <end position="39"/>
    </location>
</feature>
<feature type="domain" description="BHLH" evidence="7">
    <location>
        <begin position="328"/>
        <end position="403"/>
    </location>
</feature>